<sequence length="282" mass="30383">MQLKQFKREKIIRCIIKRIEEVAFGCSLFGVATADQLPRLRGAPCGIGALPRRDPTLTSSLLGHGATFPAKPALYYVCLRRSPASIRIGRRREDQSQDKEEKGESEAIAVNGYSVFLTGMVDVTGEAAVGTDCPYGKQMGTGVAMWPSMRTPPPINNSAVEEADSAECTGSWDSSAPAGADAAVPERDFDGKERAGGEDGEHSVTSHDERVGEEDLDDESIFTCDNCQQDFECLADLTEHRTNHCPAADPSPHLPPAPTLQAAQGRNSGPVNPQGVEERRSK</sequence>
<dbReference type="GO" id="GO:0008270">
    <property type="term" value="F:zinc ion binding"/>
    <property type="evidence" value="ECO:0007669"/>
    <property type="project" value="UniProtKB-KW"/>
</dbReference>
<comment type="caution">
    <text evidence="4">The sequence shown here is derived from an EMBL/GenBank/DDBJ whole genome shotgun (WGS) entry which is preliminary data.</text>
</comment>
<dbReference type="Proteomes" id="UP001274896">
    <property type="component" value="Unassembled WGS sequence"/>
</dbReference>
<feature type="domain" description="C2H2-type" evidence="3">
    <location>
        <begin position="222"/>
        <end position="244"/>
    </location>
</feature>
<feature type="non-terminal residue" evidence="4">
    <location>
        <position position="1"/>
    </location>
</feature>
<feature type="region of interest" description="Disordered" evidence="2">
    <location>
        <begin position="146"/>
        <end position="216"/>
    </location>
</feature>
<evidence type="ECO:0000256" key="1">
    <source>
        <dbReference type="PROSITE-ProRule" id="PRU00042"/>
    </source>
</evidence>
<proteinExistence type="predicted"/>
<keyword evidence="5" id="KW-1185">Reference proteome</keyword>
<dbReference type="PROSITE" id="PS50157">
    <property type="entry name" value="ZINC_FINGER_C2H2_2"/>
    <property type="match status" value="1"/>
</dbReference>
<keyword evidence="1" id="KW-0863">Zinc-finger</keyword>
<dbReference type="EMBL" id="JAUCMX010000004">
    <property type="protein sequence ID" value="KAK3548439.1"/>
    <property type="molecule type" value="Genomic_DNA"/>
</dbReference>
<evidence type="ECO:0000313" key="5">
    <source>
        <dbReference type="Proteomes" id="UP001274896"/>
    </source>
</evidence>
<protein>
    <recommendedName>
        <fullName evidence="3">C2H2-type domain-containing protein</fullName>
    </recommendedName>
</protein>
<keyword evidence="1" id="KW-0862">Zinc</keyword>
<feature type="region of interest" description="Disordered" evidence="2">
    <location>
        <begin position="242"/>
        <end position="282"/>
    </location>
</feature>
<dbReference type="AlphaFoldDB" id="A0AAE0RC14"/>
<evidence type="ECO:0000259" key="3">
    <source>
        <dbReference type="PROSITE" id="PS50157"/>
    </source>
</evidence>
<feature type="compositionally biased region" description="Basic and acidic residues" evidence="2">
    <location>
        <begin position="184"/>
        <end position="210"/>
    </location>
</feature>
<feature type="compositionally biased region" description="Polar residues" evidence="2">
    <location>
        <begin position="261"/>
        <end position="271"/>
    </location>
</feature>
<evidence type="ECO:0000256" key="2">
    <source>
        <dbReference type="SAM" id="MobiDB-lite"/>
    </source>
</evidence>
<accession>A0AAE0RC14</accession>
<reference evidence="4" key="1">
    <citation type="submission" date="2023-06" db="EMBL/GenBank/DDBJ databases">
        <title>Male Hemibagrus guttatus genome.</title>
        <authorList>
            <person name="Bian C."/>
        </authorList>
    </citation>
    <scope>NUCLEOTIDE SEQUENCE</scope>
    <source>
        <strain evidence="4">Male_cb2023</strain>
        <tissue evidence="4">Muscle</tissue>
    </source>
</reference>
<evidence type="ECO:0000313" key="4">
    <source>
        <dbReference type="EMBL" id="KAK3548439.1"/>
    </source>
</evidence>
<dbReference type="InterPro" id="IPR013087">
    <property type="entry name" value="Znf_C2H2_type"/>
</dbReference>
<gene>
    <name evidence="4" type="ORF">QTP70_013130</name>
</gene>
<dbReference type="PROSITE" id="PS00028">
    <property type="entry name" value="ZINC_FINGER_C2H2_1"/>
    <property type="match status" value="1"/>
</dbReference>
<organism evidence="4 5">
    <name type="scientific">Hemibagrus guttatus</name>
    <dbReference type="NCBI Taxonomy" id="175788"/>
    <lineage>
        <taxon>Eukaryota</taxon>
        <taxon>Metazoa</taxon>
        <taxon>Chordata</taxon>
        <taxon>Craniata</taxon>
        <taxon>Vertebrata</taxon>
        <taxon>Euteleostomi</taxon>
        <taxon>Actinopterygii</taxon>
        <taxon>Neopterygii</taxon>
        <taxon>Teleostei</taxon>
        <taxon>Ostariophysi</taxon>
        <taxon>Siluriformes</taxon>
        <taxon>Bagridae</taxon>
        <taxon>Hemibagrus</taxon>
    </lineage>
</organism>
<name>A0AAE0RC14_9TELE</name>
<keyword evidence="1" id="KW-0479">Metal-binding</keyword>